<proteinExistence type="predicted"/>
<comment type="subcellular location">
    <subcellularLocation>
        <location evidence="1">Nucleus</location>
    </subcellularLocation>
</comment>
<feature type="region of interest" description="Disordered" evidence="7">
    <location>
        <begin position="471"/>
        <end position="501"/>
    </location>
</feature>
<dbReference type="EMBL" id="HF935789">
    <property type="protein sequence ID" value="CCX13200.1"/>
    <property type="molecule type" value="Genomic_DNA"/>
</dbReference>
<dbReference type="PANTHER" id="PTHR40626:SF11">
    <property type="entry name" value="ZINC FINGER PROTEIN YPR022C"/>
    <property type="match status" value="1"/>
</dbReference>
<accession>U4LEN5</accession>
<dbReference type="GO" id="GO:0005634">
    <property type="term" value="C:nucleus"/>
    <property type="evidence" value="ECO:0007669"/>
    <property type="project" value="UniProtKB-SubCell"/>
</dbReference>
<dbReference type="InterPro" id="IPR007219">
    <property type="entry name" value="XnlR_reg_dom"/>
</dbReference>
<dbReference type="OMA" id="THLHAAF"/>
<evidence type="ECO:0000256" key="1">
    <source>
        <dbReference type="ARBA" id="ARBA00004123"/>
    </source>
</evidence>
<evidence type="ECO:0000256" key="6">
    <source>
        <dbReference type="ARBA" id="ARBA00023242"/>
    </source>
</evidence>
<dbReference type="Pfam" id="PF04082">
    <property type="entry name" value="Fungal_trans"/>
    <property type="match status" value="1"/>
</dbReference>
<dbReference type="GO" id="GO:0008270">
    <property type="term" value="F:zinc ion binding"/>
    <property type="evidence" value="ECO:0007669"/>
    <property type="project" value="UniProtKB-KW"/>
</dbReference>
<dbReference type="OrthoDB" id="10018191at2759"/>
<dbReference type="STRING" id="1076935.U4LEN5"/>
<dbReference type="CDD" id="cd12148">
    <property type="entry name" value="fungal_TF_MHR"/>
    <property type="match status" value="1"/>
</dbReference>
<evidence type="ECO:0000313" key="10">
    <source>
        <dbReference type="Proteomes" id="UP000018144"/>
    </source>
</evidence>
<reference evidence="9 10" key="1">
    <citation type="journal article" date="2013" name="PLoS Genet.">
        <title>The genome and development-dependent transcriptomes of Pyronema confluens: a window into fungal evolution.</title>
        <authorList>
            <person name="Traeger S."/>
            <person name="Altegoer F."/>
            <person name="Freitag M."/>
            <person name="Gabaldon T."/>
            <person name="Kempken F."/>
            <person name="Kumar A."/>
            <person name="Marcet-Houben M."/>
            <person name="Poggeler S."/>
            <person name="Stajich J.E."/>
            <person name="Nowrousian M."/>
        </authorList>
    </citation>
    <scope>NUCLEOTIDE SEQUENCE [LARGE SCALE GENOMIC DNA]</scope>
    <source>
        <strain evidence="10">CBS 100304</strain>
        <tissue evidence="9">Vegetative mycelium</tissue>
    </source>
</reference>
<feature type="region of interest" description="Disordered" evidence="7">
    <location>
        <begin position="183"/>
        <end position="220"/>
    </location>
</feature>
<name>U4LEN5_PYROM</name>
<dbReference type="Proteomes" id="UP000018144">
    <property type="component" value="Unassembled WGS sequence"/>
</dbReference>
<evidence type="ECO:0000256" key="3">
    <source>
        <dbReference type="ARBA" id="ARBA00022737"/>
    </source>
</evidence>
<evidence type="ECO:0000256" key="7">
    <source>
        <dbReference type="SAM" id="MobiDB-lite"/>
    </source>
</evidence>
<keyword evidence="4" id="KW-0863">Zinc-finger</keyword>
<dbReference type="PANTHER" id="PTHR40626">
    <property type="entry name" value="MIP31509P"/>
    <property type="match status" value="1"/>
</dbReference>
<feature type="region of interest" description="Disordered" evidence="7">
    <location>
        <begin position="261"/>
        <end position="294"/>
    </location>
</feature>
<feature type="compositionally biased region" description="Low complexity" evidence="7">
    <location>
        <begin position="471"/>
        <end position="487"/>
    </location>
</feature>
<evidence type="ECO:0000256" key="4">
    <source>
        <dbReference type="ARBA" id="ARBA00022771"/>
    </source>
</evidence>
<keyword evidence="2" id="KW-0479">Metal-binding</keyword>
<evidence type="ECO:0000259" key="8">
    <source>
        <dbReference type="Pfam" id="PF04082"/>
    </source>
</evidence>
<evidence type="ECO:0000313" key="9">
    <source>
        <dbReference type="EMBL" id="CCX13200.1"/>
    </source>
</evidence>
<dbReference type="GO" id="GO:0000785">
    <property type="term" value="C:chromatin"/>
    <property type="evidence" value="ECO:0007669"/>
    <property type="project" value="TreeGrafter"/>
</dbReference>
<keyword evidence="6" id="KW-0539">Nucleus</keyword>
<keyword evidence="3" id="KW-0677">Repeat</keyword>
<dbReference type="InterPro" id="IPR051059">
    <property type="entry name" value="VerF-like"/>
</dbReference>
<evidence type="ECO:0000256" key="5">
    <source>
        <dbReference type="ARBA" id="ARBA00022833"/>
    </source>
</evidence>
<evidence type="ECO:0000256" key="2">
    <source>
        <dbReference type="ARBA" id="ARBA00022723"/>
    </source>
</evidence>
<dbReference type="GO" id="GO:0000978">
    <property type="term" value="F:RNA polymerase II cis-regulatory region sequence-specific DNA binding"/>
    <property type="evidence" value="ECO:0007669"/>
    <property type="project" value="InterPro"/>
</dbReference>
<gene>
    <name evidence="9" type="ORF">PCON_12793</name>
</gene>
<organism evidence="9 10">
    <name type="scientific">Pyronema omphalodes (strain CBS 100304)</name>
    <name type="common">Pyronema confluens</name>
    <dbReference type="NCBI Taxonomy" id="1076935"/>
    <lineage>
        <taxon>Eukaryota</taxon>
        <taxon>Fungi</taxon>
        <taxon>Dikarya</taxon>
        <taxon>Ascomycota</taxon>
        <taxon>Pezizomycotina</taxon>
        <taxon>Pezizomycetes</taxon>
        <taxon>Pezizales</taxon>
        <taxon>Pyronemataceae</taxon>
        <taxon>Pyronema</taxon>
    </lineage>
</organism>
<feature type="compositionally biased region" description="Basic and acidic residues" evidence="7">
    <location>
        <begin position="183"/>
        <end position="192"/>
    </location>
</feature>
<protein>
    <submittedName>
        <fullName evidence="9">Similar to Zinc finger protein C1039.05c acc. no. Q9US36</fullName>
    </submittedName>
</protein>
<keyword evidence="10" id="KW-1185">Reference proteome</keyword>
<keyword evidence="5" id="KW-0862">Zinc</keyword>
<dbReference type="GO" id="GO:0000981">
    <property type="term" value="F:DNA-binding transcription factor activity, RNA polymerase II-specific"/>
    <property type="evidence" value="ECO:0007669"/>
    <property type="project" value="InterPro"/>
</dbReference>
<feature type="domain" description="Xylanolytic transcriptional activator regulatory" evidence="8">
    <location>
        <begin position="346"/>
        <end position="608"/>
    </location>
</feature>
<sequence>MLRIAEEDLNAANTLQGINPSTNRIHLSAFSSLSEHWKSDDSSSLGSRPLSMLPGFRSEFPQQSTNNRIMNVNIPLYNPLTDNSRSQARGTPVTTDALELSEQAFDTTSLLGDDGDTSFFEFDLLESTDWLRDWGQHDSISPPSQPGVDNSNLDIVDLSLWNTNYTISDDPPKPVLSAINQEERTEKTEKEPATPAPDIPAVSTPRPADETAVPVPGLPTVGGGKDYNAVTDFLPWGWQHAPGSKHDRETKPKMTLPAIRQLLGERGDRGSSEGPGRYEGTRSPAPGKADHNSCTVDTLGSITDEMRAKMLEMLSTPSSRPPYALEGPEDLDRAFPNVEIVATFVRLYFKHFHPILPVIHKPSFSLERCPAILLIAMISIGASYSKLKNAKQFADGLSELCRRSLTWLMLTAIDTQSEKDAGLGRTAFYLQSMCLQNLYAMGSGSTTLYDAADVSRSVLIGNARRIGLFSGSKSPTSSSPSSAPNSPALRPGKSSPPFTVSPDLETRWREWRDFEGRKRLAWGIFEYDSSFSTLSNRRGAITISDISLRLPCSESLWEASTAESWSLLLPQENDIQGYPFYSTLKLIIAGRFSVDCLTSWGKRIAAQAMGRIMWDFKELEESVLSTERDYNNPQKEALLRSLLLLCESASPPAPGSITTEVSGDRYHWILARLIAHYTHLHAAFPTISLMLNIARKPPPQGEENADPRVRKLRRDLEGDREQGRRLAWHAAQIIALSRWNPVYSPVEGMRLFLAGVVLWGFAGFCGTGVGGASSSYAGSGYAGSEGCSGATSYDRGERERDFLRERERDRMERDRMAAQYAKQLPHTEQEMVQLDILPWHAAPEQQGRGEEWVKTGRGKAVIHKESGVVEVCGEEGAKEVLRVVVGILGSLRVWGLGGEFKEVLEELVNR</sequence>
<dbReference type="eggNOG" id="KOG1721">
    <property type="taxonomic scope" value="Eukaryota"/>
</dbReference>
<dbReference type="GO" id="GO:0006351">
    <property type="term" value="P:DNA-templated transcription"/>
    <property type="evidence" value="ECO:0007669"/>
    <property type="project" value="InterPro"/>
</dbReference>
<dbReference type="AlphaFoldDB" id="U4LEN5"/>